<evidence type="ECO:0000313" key="3">
    <source>
        <dbReference type="Proteomes" id="UP000655208"/>
    </source>
</evidence>
<accession>A0A917SWN8</accession>
<reference evidence="2" key="1">
    <citation type="journal article" date="2014" name="Int. J. Syst. Evol. Microbiol.">
        <title>Complete genome sequence of Corynebacterium casei LMG S-19264T (=DSM 44701T), isolated from a smear-ripened cheese.</title>
        <authorList>
            <consortium name="US DOE Joint Genome Institute (JGI-PGF)"/>
            <person name="Walter F."/>
            <person name="Albersmeier A."/>
            <person name="Kalinowski J."/>
            <person name="Ruckert C."/>
        </authorList>
    </citation>
    <scope>NUCLEOTIDE SEQUENCE</scope>
    <source>
        <strain evidence="2">CGMCC 4.7308</strain>
    </source>
</reference>
<protein>
    <recommendedName>
        <fullName evidence="1">Glycosyltransferase 2-like domain-containing protein</fullName>
    </recommendedName>
</protein>
<dbReference type="SUPFAM" id="SSF53448">
    <property type="entry name" value="Nucleotide-diphospho-sugar transferases"/>
    <property type="match status" value="1"/>
</dbReference>
<sequence>MTVLVPVFDQAEFLPQALGGLLAQRGPSWELVVVDDGSTDDLAAALRTLPAEVPVRVLRHPENRGLGAACNTGLDAAQADVIAYLPADDVWFDGHLAALVDALDRQPGAILAHGELDDPTVDAQQLVQLAHRRTELRWRTRADVESDDLGLLFLDDLRAAGPVAPTGRVSCRWVRHPGQRSRTFDPAEGGLNVFRRRYRAAGPLRFAPRHGAAVDEQLLYPDPLPPAPAPDAPHVLLVGELAYNPDRLLLLAERNVRMTGLWIDDPLGFMSVGPLPFGRVAELPRTGWLDALRRDPPDVAYCLLNWRTIPLALALAEALPSLPLVWHFKEAPQRSLDRGDWPLLARLWRRADHVLLASREERDWLELALPGQRDPAATGVMDGDLPRGRWFTGPVADRTDRDGVHTVCVGRPVGLTPAVLAELAAADVHVHLHGVRDAGPADPWLVAARAAAPRHLHLHPAVAPPCWRRELSRYDAGWLHVVPAVNGGDLRRATWDDLNLPARLPTLAAAGLPVLVPDPGASVNAVARTTGEAGVAVRFSSPGDAAERLRDLDALAATRAAMDAGRSAWAFESAVDDLHRILLATADRQGRR</sequence>
<dbReference type="CDD" id="cd00761">
    <property type="entry name" value="Glyco_tranf_GTA_type"/>
    <property type="match status" value="1"/>
</dbReference>
<keyword evidence="3" id="KW-1185">Reference proteome</keyword>
<evidence type="ECO:0000259" key="1">
    <source>
        <dbReference type="Pfam" id="PF00535"/>
    </source>
</evidence>
<gene>
    <name evidence="2" type="ORF">GCM10011594_19420</name>
</gene>
<dbReference type="Proteomes" id="UP000655208">
    <property type="component" value="Unassembled WGS sequence"/>
</dbReference>
<proteinExistence type="predicted"/>
<dbReference type="AlphaFoldDB" id="A0A917SWN8"/>
<dbReference type="PANTHER" id="PTHR43685">
    <property type="entry name" value="GLYCOSYLTRANSFERASE"/>
    <property type="match status" value="1"/>
</dbReference>
<feature type="domain" description="Glycosyltransferase 2-like" evidence="1">
    <location>
        <begin position="2"/>
        <end position="114"/>
    </location>
</feature>
<organism evidence="2 3">
    <name type="scientific">Nakamurella endophytica</name>
    <dbReference type="NCBI Taxonomy" id="1748367"/>
    <lineage>
        <taxon>Bacteria</taxon>
        <taxon>Bacillati</taxon>
        <taxon>Actinomycetota</taxon>
        <taxon>Actinomycetes</taxon>
        <taxon>Nakamurellales</taxon>
        <taxon>Nakamurellaceae</taxon>
        <taxon>Nakamurella</taxon>
    </lineage>
</organism>
<dbReference type="PANTHER" id="PTHR43685:SF2">
    <property type="entry name" value="GLYCOSYLTRANSFERASE 2-LIKE DOMAIN-CONTAINING PROTEIN"/>
    <property type="match status" value="1"/>
</dbReference>
<comment type="caution">
    <text evidence="2">The sequence shown here is derived from an EMBL/GenBank/DDBJ whole genome shotgun (WGS) entry which is preliminary data.</text>
</comment>
<dbReference type="EMBL" id="BMNA01000003">
    <property type="protein sequence ID" value="GGL99577.1"/>
    <property type="molecule type" value="Genomic_DNA"/>
</dbReference>
<dbReference type="InterPro" id="IPR050834">
    <property type="entry name" value="Glycosyltransf_2"/>
</dbReference>
<dbReference type="Pfam" id="PF00535">
    <property type="entry name" value="Glycos_transf_2"/>
    <property type="match status" value="1"/>
</dbReference>
<dbReference type="InterPro" id="IPR001173">
    <property type="entry name" value="Glyco_trans_2-like"/>
</dbReference>
<reference evidence="2" key="2">
    <citation type="submission" date="2020-09" db="EMBL/GenBank/DDBJ databases">
        <authorList>
            <person name="Sun Q."/>
            <person name="Zhou Y."/>
        </authorList>
    </citation>
    <scope>NUCLEOTIDE SEQUENCE</scope>
    <source>
        <strain evidence="2">CGMCC 4.7308</strain>
    </source>
</reference>
<evidence type="ECO:0000313" key="2">
    <source>
        <dbReference type="EMBL" id="GGL99577.1"/>
    </source>
</evidence>
<dbReference type="InterPro" id="IPR029044">
    <property type="entry name" value="Nucleotide-diphossugar_trans"/>
</dbReference>
<dbReference type="Gene3D" id="3.90.550.10">
    <property type="entry name" value="Spore Coat Polysaccharide Biosynthesis Protein SpsA, Chain A"/>
    <property type="match status" value="1"/>
</dbReference>
<name>A0A917SWN8_9ACTN</name>